<feature type="region of interest" description="Disordered" evidence="5">
    <location>
        <begin position="434"/>
        <end position="559"/>
    </location>
</feature>
<feature type="domain" description="Integrase catalytic" evidence="6">
    <location>
        <begin position="188"/>
        <end position="366"/>
    </location>
</feature>
<reference evidence="7 8" key="1">
    <citation type="journal article" date="2014" name="Nat. Commun.">
        <title>Klebsormidium flaccidum genome reveals primary factors for plant terrestrial adaptation.</title>
        <authorList>
            <person name="Hori K."/>
            <person name="Maruyama F."/>
            <person name="Fujisawa T."/>
            <person name="Togashi T."/>
            <person name="Yamamoto N."/>
            <person name="Seo M."/>
            <person name="Sato S."/>
            <person name="Yamada T."/>
            <person name="Mori H."/>
            <person name="Tajima N."/>
            <person name="Moriyama T."/>
            <person name="Ikeuchi M."/>
            <person name="Watanabe M."/>
            <person name="Wada H."/>
            <person name="Kobayashi K."/>
            <person name="Saito M."/>
            <person name="Masuda T."/>
            <person name="Sasaki-Sekimoto Y."/>
            <person name="Mashiguchi K."/>
            <person name="Awai K."/>
            <person name="Shimojima M."/>
            <person name="Masuda S."/>
            <person name="Iwai M."/>
            <person name="Nobusawa T."/>
            <person name="Narise T."/>
            <person name="Kondo S."/>
            <person name="Saito H."/>
            <person name="Sato R."/>
            <person name="Murakawa M."/>
            <person name="Ihara Y."/>
            <person name="Oshima-Yamada Y."/>
            <person name="Ohtaka K."/>
            <person name="Satoh M."/>
            <person name="Sonobe K."/>
            <person name="Ishii M."/>
            <person name="Ohtani R."/>
            <person name="Kanamori-Sato M."/>
            <person name="Honoki R."/>
            <person name="Miyazaki D."/>
            <person name="Mochizuki H."/>
            <person name="Umetsu J."/>
            <person name="Higashi K."/>
            <person name="Shibata D."/>
            <person name="Kamiya Y."/>
            <person name="Sato N."/>
            <person name="Nakamura Y."/>
            <person name="Tabata S."/>
            <person name="Ida S."/>
            <person name="Kurokawa K."/>
            <person name="Ohta H."/>
        </authorList>
    </citation>
    <scope>NUCLEOTIDE SEQUENCE [LARGE SCALE GENOMIC DNA]</scope>
    <source>
        <strain evidence="7 8">NIES-2285</strain>
    </source>
</reference>
<dbReference type="InterPro" id="IPR001584">
    <property type="entry name" value="Integrase_cat-core"/>
</dbReference>
<dbReference type="Pfam" id="PF13976">
    <property type="entry name" value="gag_pre-integrs"/>
    <property type="match status" value="1"/>
</dbReference>
<dbReference type="GO" id="GO:0003676">
    <property type="term" value="F:nucleic acid binding"/>
    <property type="evidence" value="ECO:0007669"/>
    <property type="project" value="InterPro"/>
</dbReference>
<dbReference type="InterPro" id="IPR039537">
    <property type="entry name" value="Retrotran_Ty1/copia-like"/>
</dbReference>
<evidence type="ECO:0000259" key="6">
    <source>
        <dbReference type="PROSITE" id="PS50994"/>
    </source>
</evidence>
<dbReference type="STRING" id="105231.A0A1Y1ISS2"/>
<dbReference type="GO" id="GO:0015074">
    <property type="term" value="P:DNA integration"/>
    <property type="evidence" value="ECO:0007669"/>
    <property type="project" value="InterPro"/>
</dbReference>
<dbReference type="Pfam" id="PF25597">
    <property type="entry name" value="SH3_retrovirus"/>
    <property type="match status" value="1"/>
</dbReference>
<dbReference type="Pfam" id="PF07727">
    <property type="entry name" value="RVT_2"/>
    <property type="match status" value="1"/>
</dbReference>
<evidence type="ECO:0000256" key="3">
    <source>
        <dbReference type="ARBA" id="ARBA00022750"/>
    </source>
</evidence>
<dbReference type="EMBL" id="DF238248">
    <property type="protein sequence ID" value="GAQ93102.1"/>
    <property type="molecule type" value="Genomic_DNA"/>
</dbReference>
<dbReference type="PROSITE" id="PS50994">
    <property type="entry name" value="INTEGRASE"/>
    <property type="match status" value="1"/>
</dbReference>
<dbReference type="PANTHER" id="PTHR42648:SF28">
    <property type="entry name" value="TRANSPOSON-ENCODED PROTEIN WITH RIBONUCLEASE H-LIKE AND RETROVIRUS ZINC FINGER-LIKE DOMAINS"/>
    <property type="match status" value="1"/>
</dbReference>
<dbReference type="Pfam" id="PF22936">
    <property type="entry name" value="Pol_BBD"/>
    <property type="match status" value="1"/>
</dbReference>
<accession>A0A1Y1ISS2</accession>
<evidence type="ECO:0000313" key="7">
    <source>
        <dbReference type="EMBL" id="GAQ93102.1"/>
    </source>
</evidence>
<dbReference type="OMA" id="MISCEEN"/>
<name>A0A1Y1ISS2_KLENI</name>
<dbReference type="InterPro" id="IPR043502">
    <property type="entry name" value="DNA/RNA_pol_sf"/>
</dbReference>
<dbReference type="GO" id="GO:0006508">
    <property type="term" value="P:proteolysis"/>
    <property type="evidence" value="ECO:0007669"/>
    <property type="project" value="UniProtKB-KW"/>
</dbReference>
<dbReference type="GO" id="GO:0004190">
    <property type="term" value="F:aspartic-type endopeptidase activity"/>
    <property type="evidence" value="ECO:0007669"/>
    <property type="project" value="UniProtKB-KW"/>
</dbReference>
<keyword evidence="3" id="KW-0064">Aspartyl protease</keyword>
<dbReference type="SUPFAM" id="SSF56672">
    <property type="entry name" value="DNA/RNA polymerases"/>
    <property type="match status" value="1"/>
</dbReference>
<dbReference type="CDD" id="cd09272">
    <property type="entry name" value="RNase_HI_RT_Ty1"/>
    <property type="match status" value="1"/>
</dbReference>
<dbReference type="SUPFAM" id="SSF53098">
    <property type="entry name" value="Ribonuclease H-like"/>
    <property type="match status" value="1"/>
</dbReference>
<feature type="compositionally biased region" description="Basic and acidic residues" evidence="5">
    <location>
        <begin position="522"/>
        <end position="533"/>
    </location>
</feature>
<dbReference type="InterPro" id="IPR054722">
    <property type="entry name" value="PolX-like_BBD"/>
</dbReference>
<dbReference type="Proteomes" id="UP000054558">
    <property type="component" value="Unassembled WGS sequence"/>
</dbReference>
<evidence type="ECO:0000256" key="1">
    <source>
        <dbReference type="ARBA" id="ARBA00022670"/>
    </source>
</evidence>
<feature type="compositionally biased region" description="Basic and acidic residues" evidence="5">
    <location>
        <begin position="444"/>
        <end position="454"/>
    </location>
</feature>
<keyword evidence="4" id="KW-0378">Hydrolase</keyword>
<keyword evidence="2" id="KW-0479">Metal-binding</keyword>
<dbReference type="InterPro" id="IPR012337">
    <property type="entry name" value="RNaseH-like_sf"/>
</dbReference>
<proteinExistence type="predicted"/>
<evidence type="ECO:0000256" key="4">
    <source>
        <dbReference type="ARBA" id="ARBA00022801"/>
    </source>
</evidence>
<feature type="compositionally biased region" description="Acidic residues" evidence="5">
    <location>
        <begin position="498"/>
        <end position="507"/>
    </location>
</feature>
<evidence type="ECO:0000256" key="2">
    <source>
        <dbReference type="ARBA" id="ARBA00022723"/>
    </source>
</evidence>
<dbReference type="Gene3D" id="3.30.420.10">
    <property type="entry name" value="Ribonuclease H-like superfamily/Ribonuclease H"/>
    <property type="match status" value="1"/>
</dbReference>
<dbReference type="PANTHER" id="PTHR42648">
    <property type="entry name" value="TRANSPOSASE, PUTATIVE-RELATED"/>
    <property type="match status" value="1"/>
</dbReference>
<keyword evidence="8" id="KW-1185">Reference proteome</keyword>
<dbReference type="InterPro" id="IPR057670">
    <property type="entry name" value="SH3_retrovirus"/>
</dbReference>
<evidence type="ECO:0000256" key="5">
    <source>
        <dbReference type="SAM" id="MobiDB-lite"/>
    </source>
</evidence>
<protein>
    <recommendedName>
        <fullName evidence="6">Integrase catalytic domain-containing protein</fullName>
    </recommendedName>
</protein>
<dbReference type="GO" id="GO:0046872">
    <property type="term" value="F:metal ion binding"/>
    <property type="evidence" value="ECO:0007669"/>
    <property type="project" value="UniProtKB-KW"/>
</dbReference>
<keyword evidence="1" id="KW-0645">Protease</keyword>
<dbReference type="Pfam" id="PF00665">
    <property type="entry name" value="rve"/>
    <property type="match status" value="1"/>
</dbReference>
<dbReference type="AlphaFoldDB" id="A0A1Y1ISS2"/>
<dbReference type="InterPro" id="IPR025724">
    <property type="entry name" value="GAG-pre-integrase_dom"/>
</dbReference>
<evidence type="ECO:0000313" key="8">
    <source>
        <dbReference type="Proteomes" id="UP000054558"/>
    </source>
</evidence>
<sequence>MSGDKGKFTTLKMLETGSRRIRIANGTYVDVAGEGTVELRCLTPTGVRVNTLLDVLYVPGVVDNLFSVTRATDVGVVLGFKRDVCQGFLNGEIIFRAEQGLGLFEVCEAEPDVDACMLVREAETAELWHRRLGHAGYEGLAKMVEGDLVRGVGVKAEAFREKKPLVCEPYIMGKQTRESFPRESDSKESTEPLELVHMDVCGPMPVASPGGCRWLATFLDDYTKLSVVQPLKKKSEVTEATERVFARLELQSGKKVKSVQTDRGGEDVNEKMTAFLGKKGTVQRTTAGHSPEQNGSAERLNRTLEERARALLEDAGLGGEARALLEDAGLGGEYWAEAMVTANYTRNRVPSSVHGKTPYEMFYGERPDLSHMRVFGARAYIHVPKENRKKLEPVSERGVFLGYVPNAKAYRVLKERTGVVIVSRDVVVDERGPSGVVELGSAPGKEEGGARDPSRVSSPTQMGAGFTPTGEAGTQPGVGATPTGEAGTGSEESVLMEGADESGEVVEEPVVTPADLGARRNPPRERRSPERFRVNLAAEGVSDNPPKGSGEHPEPQSYQEAVGGEELWRLSMDEEMRSLLENGTWELVEKPEGVKPVPMKYMQKQGIDFEEVYAPVSKHTTLRALLVVVAARDLELHQLDVKTAFLNGELEERIYMQQPQGYEQGGPEMVCLLKHSLYGLRQAPRAWYLRLKEELGLLEVGASVADAALFLGVVDGEEVFLLVWVDDILIATRGKDRVAKVKAHLARTFDVRDLGEATYFLGMELARDREARTLKLTQKKQTGKLLGRHWLAGARARSAVGALARYTSAPTEAHWAAALGVVRYLAGTAEAGVTFGGSGELLEVFCDADFAGDIDSRRSTTGYVFLMYGGAVSWSSRLQPTVAVSTVEAEYMSAAQAVKDALWFCKLGGDLGLGLGTVPINCDNQGAIRLLKHPVAILRSKHINVLLYFARERVARKEVGFAYCGTEDMKANIMTKALTPGKFSKCRKDIGIA</sequence>
<dbReference type="InterPro" id="IPR013103">
    <property type="entry name" value="RVT_2"/>
</dbReference>
<dbReference type="OrthoDB" id="545002at2759"/>
<gene>
    <name evidence="7" type="ORF">KFL_012990020</name>
</gene>
<organism evidence="7 8">
    <name type="scientific">Klebsormidium nitens</name>
    <name type="common">Green alga</name>
    <name type="synonym">Ulothrix nitens</name>
    <dbReference type="NCBI Taxonomy" id="105231"/>
    <lineage>
        <taxon>Eukaryota</taxon>
        <taxon>Viridiplantae</taxon>
        <taxon>Streptophyta</taxon>
        <taxon>Klebsormidiophyceae</taxon>
        <taxon>Klebsormidiales</taxon>
        <taxon>Klebsormidiaceae</taxon>
        <taxon>Klebsormidium</taxon>
    </lineage>
</organism>
<dbReference type="InterPro" id="IPR036397">
    <property type="entry name" value="RNaseH_sf"/>
</dbReference>